<dbReference type="KEGG" id="dpe:6591405"/>
<dbReference type="FunFam" id="1.10.510.10:FF:000596">
    <property type="entry name" value="CK1 family protein kinase"/>
    <property type="match status" value="1"/>
</dbReference>
<feature type="binding site" evidence="4">
    <location>
        <position position="168"/>
    </location>
    <ligand>
        <name>ATP</name>
        <dbReference type="ChEBI" id="CHEBI:30616"/>
    </ligand>
</feature>
<dbReference type="OrthoDB" id="7866003at2759"/>
<evidence type="ECO:0000256" key="2">
    <source>
        <dbReference type="ARBA" id="ARBA00022741"/>
    </source>
</evidence>
<evidence type="ECO:0000313" key="9">
    <source>
        <dbReference type="Proteomes" id="UP000008744"/>
    </source>
</evidence>
<dbReference type="PROSITE" id="PS00107">
    <property type="entry name" value="PROTEIN_KINASE_ATP"/>
    <property type="match status" value="1"/>
</dbReference>
<dbReference type="PROSITE" id="PS00108">
    <property type="entry name" value="PROTEIN_KINASE_ST"/>
    <property type="match status" value="1"/>
</dbReference>
<dbReference type="EC" id="2.7.11.1" evidence="1"/>
<keyword evidence="9" id="KW-1185">Reference proteome</keyword>
<feature type="domain" description="Protein kinase" evidence="7">
    <location>
        <begin position="139"/>
        <end position="407"/>
    </location>
</feature>
<proteinExistence type="inferred from homology"/>
<evidence type="ECO:0000256" key="5">
    <source>
        <dbReference type="RuleBase" id="RU000304"/>
    </source>
</evidence>
<gene>
    <name evidence="8" type="primary">Dper\GL22167</name>
    <name evidence="8" type="ORF">Dper_GL22167</name>
</gene>
<protein>
    <recommendedName>
        <fullName evidence="1">non-specific serine/threonine protein kinase</fullName>
        <ecNumber evidence="1">2.7.11.1</ecNumber>
    </recommendedName>
</protein>
<keyword evidence="5" id="KW-0808">Transferase</keyword>
<dbReference type="Proteomes" id="UP000008744">
    <property type="component" value="Unassembled WGS sequence"/>
</dbReference>
<dbReference type="InterPro" id="IPR008271">
    <property type="entry name" value="Ser/Thr_kinase_AS"/>
</dbReference>
<dbReference type="PROSITE" id="PS50011">
    <property type="entry name" value="PROTEIN_KINASE_DOM"/>
    <property type="match status" value="1"/>
</dbReference>
<dbReference type="PhylomeDB" id="B4GF95"/>
<dbReference type="Gene3D" id="1.10.510.10">
    <property type="entry name" value="Transferase(Phosphotransferase) domain 1"/>
    <property type="match status" value="1"/>
</dbReference>
<keyword evidence="5" id="KW-0723">Serine/threonine-protein kinase</keyword>
<evidence type="ECO:0000256" key="6">
    <source>
        <dbReference type="SAM" id="MobiDB-lite"/>
    </source>
</evidence>
<reference evidence="8 9" key="1">
    <citation type="journal article" date="2007" name="Nature">
        <title>Evolution of genes and genomes on the Drosophila phylogeny.</title>
        <authorList>
            <consortium name="Drosophila 12 Genomes Consortium"/>
            <person name="Clark A.G."/>
            <person name="Eisen M.B."/>
            <person name="Smith D.R."/>
            <person name="Bergman C.M."/>
            <person name="Oliver B."/>
            <person name="Markow T.A."/>
            <person name="Kaufman T.C."/>
            <person name="Kellis M."/>
            <person name="Gelbart W."/>
            <person name="Iyer V.N."/>
            <person name="Pollard D.A."/>
            <person name="Sackton T.B."/>
            <person name="Larracuente A.M."/>
            <person name="Singh N.D."/>
            <person name="Abad J.P."/>
            <person name="Abt D.N."/>
            <person name="Adryan B."/>
            <person name="Aguade M."/>
            <person name="Akashi H."/>
            <person name="Anderson W.W."/>
            <person name="Aquadro C.F."/>
            <person name="Ardell D.H."/>
            <person name="Arguello R."/>
            <person name="Artieri C.G."/>
            <person name="Barbash D.A."/>
            <person name="Barker D."/>
            <person name="Barsanti P."/>
            <person name="Batterham P."/>
            <person name="Batzoglou S."/>
            <person name="Begun D."/>
            <person name="Bhutkar A."/>
            <person name="Blanco E."/>
            <person name="Bosak S.A."/>
            <person name="Bradley R.K."/>
            <person name="Brand A.D."/>
            <person name="Brent M.R."/>
            <person name="Brooks A.N."/>
            <person name="Brown R.H."/>
            <person name="Butlin R.K."/>
            <person name="Caggese C."/>
            <person name="Calvi B.R."/>
            <person name="Bernardo de Carvalho A."/>
            <person name="Caspi A."/>
            <person name="Castrezana S."/>
            <person name="Celniker S.E."/>
            <person name="Chang J.L."/>
            <person name="Chapple C."/>
            <person name="Chatterji S."/>
            <person name="Chinwalla A."/>
            <person name="Civetta A."/>
            <person name="Clifton S.W."/>
            <person name="Comeron J.M."/>
            <person name="Costello J.C."/>
            <person name="Coyne J.A."/>
            <person name="Daub J."/>
            <person name="David R.G."/>
            <person name="Delcher A.L."/>
            <person name="Delehaunty K."/>
            <person name="Do C.B."/>
            <person name="Ebling H."/>
            <person name="Edwards K."/>
            <person name="Eickbush T."/>
            <person name="Evans J.D."/>
            <person name="Filipski A."/>
            <person name="Findeiss S."/>
            <person name="Freyhult E."/>
            <person name="Fulton L."/>
            <person name="Fulton R."/>
            <person name="Garcia A.C."/>
            <person name="Gardiner A."/>
            <person name="Garfield D.A."/>
            <person name="Garvin B.E."/>
            <person name="Gibson G."/>
            <person name="Gilbert D."/>
            <person name="Gnerre S."/>
            <person name="Godfrey J."/>
            <person name="Good R."/>
            <person name="Gotea V."/>
            <person name="Gravely B."/>
            <person name="Greenberg A.J."/>
            <person name="Griffiths-Jones S."/>
            <person name="Gross S."/>
            <person name="Guigo R."/>
            <person name="Gustafson E.A."/>
            <person name="Haerty W."/>
            <person name="Hahn M.W."/>
            <person name="Halligan D.L."/>
            <person name="Halpern A.L."/>
            <person name="Halter G.M."/>
            <person name="Han M.V."/>
            <person name="Heger A."/>
            <person name="Hillier L."/>
            <person name="Hinrichs A.S."/>
            <person name="Holmes I."/>
            <person name="Hoskins R.A."/>
            <person name="Hubisz M.J."/>
            <person name="Hultmark D."/>
            <person name="Huntley M.A."/>
            <person name="Jaffe D.B."/>
            <person name="Jagadeeshan S."/>
            <person name="Jeck W.R."/>
            <person name="Johnson J."/>
            <person name="Jones C.D."/>
            <person name="Jordan W.C."/>
            <person name="Karpen G.H."/>
            <person name="Kataoka E."/>
            <person name="Keightley P.D."/>
            <person name="Kheradpour P."/>
            <person name="Kirkness E.F."/>
            <person name="Koerich L.B."/>
            <person name="Kristiansen K."/>
            <person name="Kudrna D."/>
            <person name="Kulathinal R.J."/>
            <person name="Kumar S."/>
            <person name="Kwok R."/>
            <person name="Lander E."/>
            <person name="Langley C.H."/>
            <person name="Lapoint R."/>
            <person name="Lazzaro B.P."/>
            <person name="Lee S.J."/>
            <person name="Levesque L."/>
            <person name="Li R."/>
            <person name="Lin C.F."/>
            <person name="Lin M.F."/>
            <person name="Lindblad-Toh K."/>
            <person name="Llopart A."/>
            <person name="Long M."/>
            <person name="Low L."/>
            <person name="Lozovsky E."/>
            <person name="Lu J."/>
            <person name="Luo M."/>
            <person name="Machado C.A."/>
            <person name="Makalowski W."/>
            <person name="Marzo M."/>
            <person name="Matsuda M."/>
            <person name="Matzkin L."/>
            <person name="McAllister B."/>
            <person name="McBride C.S."/>
            <person name="McKernan B."/>
            <person name="McKernan K."/>
            <person name="Mendez-Lago M."/>
            <person name="Minx P."/>
            <person name="Mollenhauer M.U."/>
            <person name="Montooth K."/>
            <person name="Mount S.M."/>
            <person name="Mu X."/>
            <person name="Myers E."/>
            <person name="Negre B."/>
            <person name="Newfeld S."/>
            <person name="Nielsen R."/>
            <person name="Noor M.A."/>
            <person name="O'Grady P."/>
            <person name="Pachter L."/>
            <person name="Papaceit M."/>
            <person name="Parisi M.J."/>
            <person name="Parisi M."/>
            <person name="Parts L."/>
            <person name="Pedersen J.S."/>
            <person name="Pesole G."/>
            <person name="Phillippy A.M."/>
            <person name="Ponting C.P."/>
            <person name="Pop M."/>
            <person name="Porcelli D."/>
            <person name="Powell J.R."/>
            <person name="Prohaska S."/>
            <person name="Pruitt K."/>
            <person name="Puig M."/>
            <person name="Quesneville H."/>
            <person name="Ram K.R."/>
            <person name="Rand D."/>
            <person name="Rasmussen M.D."/>
            <person name="Reed L.K."/>
            <person name="Reenan R."/>
            <person name="Reily A."/>
            <person name="Remington K.A."/>
            <person name="Rieger T.T."/>
            <person name="Ritchie M.G."/>
            <person name="Robin C."/>
            <person name="Rogers Y.H."/>
            <person name="Rohde C."/>
            <person name="Rozas J."/>
            <person name="Rubenfield M.J."/>
            <person name="Ruiz A."/>
            <person name="Russo S."/>
            <person name="Salzberg S.L."/>
            <person name="Sanchez-Gracia A."/>
            <person name="Saranga D.J."/>
            <person name="Sato H."/>
            <person name="Schaeffer S.W."/>
            <person name="Schatz M.C."/>
            <person name="Schlenke T."/>
            <person name="Schwartz R."/>
            <person name="Segarra C."/>
            <person name="Singh R.S."/>
            <person name="Sirot L."/>
            <person name="Sirota M."/>
            <person name="Sisneros N.B."/>
            <person name="Smith C.D."/>
            <person name="Smith T.F."/>
            <person name="Spieth J."/>
            <person name="Stage D.E."/>
            <person name="Stark A."/>
            <person name="Stephan W."/>
            <person name="Strausberg R.L."/>
            <person name="Strempel S."/>
            <person name="Sturgill D."/>
            <person name="Sutton G."/>
            <person name="Sutton G.G."/>
            <person name="Tao W."/>
            <person name="Teichmann S."/>
            <person name="Tobari Y.N."/>
            <person name="Tomimura Y."/>
            <person name="Tsolas J.M."/>
            <person name="Valente V.L."/>
            <person name="Venter E."/>
            <person name="Venter J.C."/>
            <person name="Vicario S."/>
            <person name="Vieira F.G."/>
            <person name="Vilella A.J."/>
            <person name="Villasante A."/>
            <person name="Walenz B."/>
            <person name="Wang J."/>
            <person name="Wasserman M."/>
            <person name="Watts T."/>
            <person name="Wilson D."/>
            <person name="Wilson R.K."/>
            <person name="Wing R.A."/>
            <person name="Wolfner M.F."/>
            <person name="Wong A."/>
            <person name="Wong G.K."/>
            <person name="Wu C.I."/>
            <person name="Wu G."/>
            <person name="Yamamoto D."/>
            <person name="Yang H.P."/>
            <person name="Yang S.P."/>
            <person name="Yorke J.A."/>
            <person name="Yoshida K."/>
            <person name="Zdobnov E."/>
            <person name="Zhang P."/>
            <person name="Zhang Y."/>
            <person name="Zimin A.V."/>
            <person name="Baldwin J."/>
            <person name="Abdouelleil A."/>
            <person name="Abdulkadir J."/>
            <person name="Abebe A."/>
            <person name="Abera B."/>
            <person name="Abreu J."/>
            <person name="Acer S.C."/>
            <person name="Aftuck L."/>
            <person name="Alexander A."/>
            <person name="An P."/>
            <person name="Anderson E."/>
            <person name="Anderson S."/>
            <person name="Arachi H."/>
            <person name="Azer M."/>
            <person name="Bachantsang P."/>
            <person name="Barry A."/>
            <person name="Bayul T."/>
            <person name="Berlin A."/>
            <person name="Bessette D."/>
            <person name="Bloom T."/>
            <person name="Blye J."/>
            <person name="Boguslavskiy L."/>
            <person name="Bonnet C."/>
            <person name="Boukhgalter B."/>
            <person name="Bourzgui I."/>
            <person name="Brown A."/>
            <person name="Cahill P."/>
            <person name="Channer S."/>
            <person name="Cheshatsang Y."/>
            <person name="Chuda L."/>
            <person name="Citroen M."/>
            <person name="Collymore A."/>
            <person name="Cooke P."/>
            <person name="Costello M."/>
            <person name="D'Aco K."/>
            <person name="Daza R."/>
            <person name="De Haan G."/>
            <person name="DeGray S."/>
            <person name="DeMaso C."/>
            <person name="Dhargay N."/>
            <person name="Dooley K."/>
            <person name="Dooley E."/>
            <person name="Doricent M."/>
            <person name="Dorje P."/>
            <person name="Dorjee K."/>
            <person name="Dupes A."/>
            <person name="Elong R."/>
            <person name="Falk J."/>
            <person name="Farina A."/>
            <person name="Faro S."/>
            <person name="Ferguson D."/>
            <person name="Fisher S."/>
            <person name="Foley C.D."/>
            <person name="Franke A."/>
            <person name="Friedrich D."/>
            <person name="Gadbois L."/>
            <person name="Gearin G."/>
            <person name="Gearin C.R."/>
            <person name="Giannoukos G."/>
            <person name="Goode T."/>
            <person name="Graham J."/>
            <person name="Grandbois E."/>
            <person name="Grewal S."/>
            <person name="Gyaltsen K."/>
            <person name="Hafez N."/>
            <person name="Hagos B."/>
            <person name="Hall J."/>
            <person name="Henson C."/>
            <person name="Hollinger A."/>
            <person name="Honan T."/>
            <person name="Huard M.D."/>
            <person name="Hughes L."/>
            <person name="Hurhula B."/>
            <person name="Husby M.E."/>
            <person name="Kamat A."/>
            <person name="Kanga B."/>
            <person name="Kashin S."/>
            <person name="Khazanovich D."/>
            <person name="Kisner P."/>
            <person name="Lance K."/>
            <person name="Lara M."/>
            <person name="Lee W."/>
            <person name="Lennon N."/>
            <person name="Letendre F."/>
            <person name="LeVine R."/>
            <person name="Lipovsky A."/>
            <person name="Liu X."/>
            <person name="Liu J."/>
            <person name="Liu S."/>
            <person name="Lokyitsang T."/>
            <person name="Lokyitsang Y."/>
            <person name="Lubonja R."/>
            <person name="Lui A."/>
            <person name="MacDonald P."/>
            <person name="Magnisalis V."/>
            <person name="Maru K."/>
            <person name="Matthews C."/>
            <person name="McCusker W."/>
            <person name="McDonough S."/>
            <person name="Mehta T."/>
            <person name="Meldrim J."/>
            <person name="Meneus L."/>
            <person name="Mihai O."/>
            <person name="Mihalev A."/>
            <person name="Mihova T."/>
            <person name="Mittelman R."/>
            <person name="Mlenga V."/>
            <person name="Montmayeur A."/>
            <person name="Mulrain L."/>
            <person name="Navidi A."/>
            <person name="Naylor J."/>
            <person name="Negash T."/>
            <person name="Nguyen T."/>
            <person name="Nguyen N."/>
            <person name="Nicol R."/>
            <person name="Norbu C."/>
            <person name="Norbu N."/>
            <person name="Novod N."/>
            <person name="O'Neill B."/>
            <person name="Osman S."/>
            <person name="Markiewicz E."/>
            <person name="Oyono O.L."/>
            <person name="Patti C."/>
            <person name="Phunkhang P."/>
            <person name="Pierre F."/>
            <person name="Priest M."/>
            <person name="Raghuraman S."/>
            <person name="Rege F."/>
            <person name="Reyes R."/>
            <person name="Rise C."/>
            <person name="Rogov P."/>
            <person name="Ross K."/>
            <person name="Ryan E."/>
            <person name="Settipalli S."/>
            <person name="Shea T."/>
            <person name="Sherpa N."/>
            <person name="Shi L."/>
            <person name="Shih D."/>
            <person name="Sparrow T."/>
            <person name="Spaulding J."/>
            <person name="Stalker J."/>
            <person name="Stange-Thomann N."/>
            <person name="Stavropoulos S."/>
            <person name="Stone C."/>
            <person name="Strader C."/>
            <person name="Tesfaye S."/>
            <person name="Thomson T."/>
            <person name="Thoulutsang Y."/>
            <person name="Thoulutsang D."/>
            <person name="Topham K."/>
            <person name="Topping I."/>
            <person name="Tsamla T."/>
            <person name="Vassiliev H."/>
            <person name="Vo A."/>
            <person name="Wangchuk T."/>
            <person name="Wangdi T."/>
            <person name="Weiand M."/>
            <person name="Wilkinson J."/>
            <person name="Wilson A."/>
            <person name="Yadav S."/>
            <person name="Young G."/>
            <person name="Yu Q."/>
            <person name="Zembek L."/>
            <person name="Zhong D."/>
            <person name="Zimmer A."/>
            <person name="Zwirko Z."/>
            <person name="Jaffe D.B."/>
            <person name="Alvarez P."/>
            <person name="Brockman W."/>
            <person name="Butler J."/>
            <person name="Chin C."/>
            <person name="Gnerre S."/>
            <person name="Grabherr M."/>
            <person name="Kleber M."/>
            <person name="Mauceli E."/>
            <person name="MacCallum I."/>
        </authorList>
    </citation>
    <scope>NUCLEOTIDE SEQUENCE [LARGE SCALE GENOMIC DNA]</scope>
    <source>
        <strain evidence="9">MSH-3 / Tucson 14011-0111.49</strain>
    </source>
</reference>
<dbReference type="PANTHER" id="PTHR11909">
    <property type="entry name" value="CASEIN KINASE-RELATED"/>
    <property type="match status" value="1"/>
</dbReference>
<feature type="compositionally biased region" description="Basic and acidic residues" evidence="6">
    <location>
        <begin position="117"/>
        <end position="127"/>
    </location>
</feature>
<dbReference type="CDD" id="cd14016">
    <property type="entry name" value="STKc_CK1"/>
    <property type="match status" value="1"/>
</dbReference>
<dbReference type="OMA" id="NCCSCSY"/>
<dbReference type="SMART" id="SM00220">
    <property type="entry name" value="S_TKc"/>
    <property type="match status" value="1"/>
</dbReference>
<dbReference type="InterPro" id="IPR011009">
    <property type="entry name" value="Kinase-like_dom_sf"/>
</dbReference>
<keyword evidence="2 4" id="KW-0547">Nucleotide-binding</keyword>
<evidence type="ECO:0000256" key="3">
    <source>
        <dbReference type="ARBA" id="ARBA00022840"/>
    </source>
</evidence>
<comment type="similarity">
    <text evidence="5">Belongs to the protein kinase superfamily.</text>
</comment>
<sequence>MAEIVRVSKRSDESSPLSMTYSEADDATYTSITITADEVQSPSLNSEDNLVSSLDESKTLVAAENYTQKCHSADGFFYTGNSGKRRKFSPNSIVLAWKKHTYEFIKKEKKPKKRKNPRPEGSPKVDLTDPSELIVARKYRLIECIGNGSFGELYRAVDIKKGEEVAVKVEYITAAHSMLEREAKVYKLLAGAEGIPKVRYYGPERDVNVLVLDLLGPSLEDLLNFCTRTFSLKTTLMLALQMLSRLECVHKKGYIHRDIKPDNFLMGLDGQRCLVFLIDFGLAKKYYDPYTGKHIEYCQKRELVGTPRYSSVRSHFAEQGRRDDLESLGYMLIYFRLGRLPWQGVRADTRAQKFEQIGEMKASIKLDSLCNQMPDEFLLFLRYCRCLHFGDMPDYVYLRRMIQNILFRKGLLNDFLFDWVDLKHLAVSQRDCAVQRGRQITKKNVNCCSCSYHKYKRRLDHQRDRNRVHHPTCPL</sequence>
<accession>B4GF95</accession>
<dbReference type="STRING" id="7234.B4GF95"/>
<evidence type="ECO:0000313" key="8">
    <source>
        <dbReference type="EMBL" id="EDW34280.1"/>
    </source>
</evidence>
<dbReference type="EMBL" id="CH479182">
    <property type="protein sequence ID" value="EDW34280.1"/>
    <property type="molecule type" value="Genomic_DNA"/>
</dbReference>
<dbReference type="SUPFAM" id="SSF56112">
    <property type="entry name" value="Protein kinase-like (PK-like)"/>
    <property type="match status" value="1"/>
</dbReference>
<evidence type="ECO:0000259" key="7">
    <source>
        <dbReference type="PROSITE" id="PS50011"/>
    </source>
</evidence>
<dbReference type="eggNOG" id="KOG1163">
    <property type="taxonomic scope" value="Eukaryota"/>
</dbReference>
<dbReference type="GO" id="GO:0004674">
    <property type="term" value="F:protein serine/threonine kinase activity"/>
    <property type="evidence" value="ECO:0007669"/>
    <property type="project" value="UniProtKB-KW"/>
</dbReference>
<dbReference type="SMR" id="B4GF95"/>
<dbReference type="AlphaFoldDB" id="B4GF95"/>
<organism evidence="9">
    <name type="scientific">Drosophila persimilis</name>
    <name type="common">Fruit fly</name>
    <dbReference type="NCBI Taxonomy" id="7234"/>
    <lineage>
        <taxon>Eukaryota</taxon>
        <taxon>Metazoa</taxon>
        <taxon>Ecdysozoa</taxon>
        <taxon>Arthropoda</taxon>
        <taxon>Hexapoda</taxon>
        <taxon>Insecta</taxon>
        <taxon>Pterygota</taxon>
        <taxon>Neoptera</taxon>
        <taxon>Endopterygota</taxon>
        <taxon>Diptera</taxon>
        <taxon>Brachycera</taxon>
        <taxon>Muscomorpha</taxon>
        <taxon>Ephydroidea</taxon>
        <taxon>Drosophilidae</taxon>
        <taxon>Drosophila</taxon>
        <taxon>Sophophora</taxon>
    </lineage>
</organism>
<dbReference type="InterPro" id="IPR050235">
    <property type="entry name" value="CK1_Ser-Thr_kinase"/>
</dbReference>
<evidence type="ECO:0000256" key="4">
    <source>
        <dbReference type="PROSITE-ProRule" id="PRU10141"/>
    </source>
</evidence>
<name>B4GF95_DROPE</name>
<dbReference type="Pfam" id="PF00069">
    <property type="entry name" value="Pkinase"/>
    <property type="match status" value="1"/>
</dbReference>
<dbReference type="InterPro" id="IPR000719">
    <property type="entry name" value="Prot_kinase_dom"/>
</dbReference>
<keyword evidence="5" id="KW-0418">Kinase</keyword>
<feature type="region of interest" description="Disordered" evidence="6">
    <location>
        <begin position="108"/>
        <end position="127"/>
    </location>
</feature>
<keyword evidence="3 4" id="KW-0067">ATP-binding</keyword>
<dbReference type="GO" id="GO:0005524">
    <property type="term" value="F:ATP binding"/>
    <property type="evidence" value="ECO:0007669"/>
    <property type="project" value="UniProtKB-UniRule"/>
</dbReference>
<dbReference type="InterPro" id="IPR017441">
    <property type="entry name" value="Protein_kinase_ATP_BS"/>
</dbReference>
<evidence type="ECO:0000256" key="1">
    <source>
        <dbReference type="ARBA" id="ARBA00012513"/>
    </source>
</evidence>
<dbReference type="HOGENOM" id="CLU_045594_0_0_1"/>